<evidence type="ECO:0000256" key="1">
    <source>
        <dbReference type="SAM" id="MobiDB-lite"/>
    </source>
</evidence>
<feature type="compositionally biased region" description="Basic residues" evidence="1">
    <location>
        <begin position="85"/>
        <end position="101"/>
    </location>
</feature>
<dbReference type="Proteomes" id="UP000008281">
    <property type="component" value="Unassembled WGS sequence"/>
</dbReference>
<reference evidence="2" key="1">
    <citation type="submission" date="2007-07" db="EMBL/GenBank/DDBJ databases">
        <title>PCAP assembly of the Caenorhabditis remanei genome.</title>
        <authorList>
            <consortium name="The Caenorhabditis remanei Sequencing Consortium"/>
            <person name="Wilson R.K."/>
        </authorList>
    </citation>
    <scope>NUCLEOTIDE SEQUENCE [LARGE SCALE GENOMIC DNA]</scope>
    <source>
        <strain evidence="2">PB4641</strain>
    </source>
</reference>
<keyword evidence="3" id="KW-1185">Reference proteome</keyword>
<dbReference type="AlphaFoldDB" id="E3N0D7"/>
<evidence type="ECO:0000313" key="2">
    <source>
        <dbReference type="EMBL" id="EFP13418.1"/>
    </source>
</evidence>
<dbReference type="InParanoid" id="E3N0D7"/>
<gene>
    <name evidence="2" type="ORF">CRE_11293</name>
</gene>
<sequence>MTSSSFTSGAPPRPPTNNTTGYHTGEPSTFEDVPAAGESDAPDPPINNDLISIRRQSSDTMDNAFVNPPSADMSTPFDPTSMTPRKMRQPRRSSEMRRKRPRIEDSGGDGNTEVTTNESVWYESLELYEKNAGPDQLYDGQHKVHKDTSFLEKDVSLHSHSKRTKYNFQFLQWNRHSKHSHFPDAVRRRPVLPDILRLGRECGQNQKCNGLRELDGTVENK</sequence>
<feature type="region of interest" description="Disordered" evidence="1">
    <location>
        <begin position="1"/>
        <end position="114"/>
    </location>
</feature>
<proteinExistence type="predicted"/>
<protein>
    <submittedName>
        <fullName evidence="2">Uncharacterized protein</fullName>
    </submittedName>
</protein>
<organism evidence="3">
    <name type="scientific">Caenorhabditis remanei</name>
    <name type="common">Caenorhabditis vulgaris</name>
    <dbReference type="NCBI Taxonomy" id="31234"/>
    <lineage>
        <taxon>Eukaryota</taxon>
        <taxon>Metazoa</taxon>
        <taxon>Ecdysozoa</taxon>
        <taxon>Nematoda</taxon>
        <taxon>Chromadorea</taxon>
        <taxon>Rhabditida</taxon>
        <taxon>Rhabditina</taxon>
        <taxon>Rhabditomorpha</taxon>
        <taxon>Rhabditoidea</taxon>
        <taxon>Rhabditidae</taxon>
        <taxon>Peloderinae</taxon>
        <taxon>Caenorhabditis</taxon>
    </lineage>
</organism>
<accession>E3N0D7</accession>
<name>E3N0D7_CAERE</name>
<dbReference type="EMBL" id="DS268505">
    <property type="protein sequence ID" value="EFP13418.1"/>
    <property type="molecule type" value="Genomic_DNA"/>
</dbReference>
<evidence type="ECO:0000313" key="3">
    <source>
        <dbReference type="Proteomes" id="UP000008281"/>
    </source>
</evidence>
<dbReference type="HOGENOM" id="CLU_1251687_0_0_1"/>